<protein>
    <submittedName>
        <fullName evidence="1">Uncharacterized protein</fullName>
    </submittedName>
</protein>
<evidence type="ECO:0000313" key="2">
    <source>
        <dbReference type="Proteomes" id="UP000000983"/>
    </source>
</evidence>
<dbReference type="Proteomes" id="UP000000983">
    <property type="component" value="Segment"/>
</dbReference>
<name>Q7Y2M2_9CAUD</name>
<organism evidence="1 2">
    <name type="scientific">Escherichia phage Stx2 II</name>
    <dbReference type="NCBI Taxonomy" id="194949"/>
    <lineage>
        <taxon>Viruses</taxon>
        <taxon>Duplodnaviria</taxon>
        <taxon>Heunggongvirae</taxon>
        <taxon>Uroviricota</taxon>
        <taxon>Caudoviricetes</taxon>
        <taxon>Sepvirinae</taxon>
        <taxon>Traversvirus</taxon>
        <taxon>Traversvirus II</taxon>
    </lineage>
</organism>
<accession>Q7Y2M2</accession>
<dbReference type="GeneID" id="2653441"/>
<dbReference type="EMBL" id="AP005154">
    <property type="protein sequence ID" value="BAC78091.1"/>
    <property type="molecule type" value="Genomic_DNA"/>
</dbReference>
<dbReference type="KEGG" id="vg:2653441"/>
<reference evidence="1 2" key="1">
    <citation type="journal article" date="2003" name="J. Bacteriol.">
        <title>Genome analysis of a novel Shiga toxin 1 (Stx1)-converting phage which is closely related to Stx2-converting phages but not to other Stx1-converting phages.</title>
        <authorList>
            <person name="Sato T."/>
            <person name="Shimizu T."/>
            <person name="Watarai M."/>
            <person name="Kobayashi M."/>
            <person name="Kano S."/>
            <person name="Hamabata T."/>
            <person name="Takeda Y."/>
            <person name="Yamasaki S."/>
        </authorList>
    </citation>
    <scope>NUCLEOTIDE SEQUENCE</scope>
    <source>
        <strain evidence="1">Stx2 phage-II</strain>
    </source>
</reference>
<proteinExistence type="predicted"/>
<dbReference type="RefSeq" id="NP_859354.1">
    <property type="nucleotide sequence ID" value="NC_004914.3"/>
</dbReference>
<sequence>MKRKRQNWQTTWEKVCPSTCLNHSASIICNATGPAKKPLPVRLMTMLSFRSAWQNTSGTWLKPLLTTRLILIQRYKADEYSTRNAGREAG</sequence>
<evidence type="ECO:0000313" key="1">
    <source>
        <dbReference type="EMBL" id="BAC78091.1"/>
    </source>
</evidence>
<keyword evidence="2" id="KW-1185">Reference proteome</keyword>